<reference evidence="7" key="1">
    <citation type="submission" date="2025-08" db="UniProtKB">
        <authorList>
            <consortium name="RefSeq"/>
        </authorList>
    </citation>
    <scope>IDENTIFICATION</scope>
    <source>
        <tissue evidence="7">Muscle</tissue>
    </source>
</reference>
<proteinExistence type="predicted"/>
<evidence type="ECO:0000256" key="2">
    <source>
        <dbReference type="SAM" id="SignalP"/>
    </source>
</evidence>
<dbReference type="Pfam" id="PF03815">
    <property type="entry name" value="LCCL"/>
    <property type="match status" value="1"/>
</dbReference>
<evidence type="ECO:0000259" key="5">
    <source>
        <dbReference type="PROSITE" id="PS50853"/>
    </source>
</evidence>
<feature type="domain" description="Fibronectin type-III" evidence="5">
    <location>
        <begin position="675"/>
        <end position="743"/>
    </location>
</feature>
<feature type="domain" description="Fibronectin type-III" evidence="5">
    <location>
        <begin position="581"/>
        <end position="674"/>
    </location>
</feature>
<dbReference type="SMART" id="SM00060">
    <property type="entry name" value="FN3"/>
    <property type="match status" value="2"/>
</dbReference>
<dbReference type="PROSITE" id="PS50026">
    <property type="entry name" value="EGF_3"/>
    <property type="match status" value="1"/>
</dbReference>
<name>A0ABM1B624_LIMPO</name>
<evidence type="ECO:0000313" key="6">
    <source>
        <dbReference type="Proteomes" id="UP000694941"/>
    </source>
</evidence>
<feature type="domain" description="EGF-like" evidence="3">
    <location>
        <begin position="327"/>
        <end position="363"/>
    </location>
</feature>
<dbReference type="Gene3D" id="2.170.130.20">
    <property type="entry name" value="LCCL-like domain"/>
    <property type="match status" value="1"/>
</dbReference>
<dbReference type="GeneID" id="106460404"/>
<sequence length="743" mass="84150">MGILSLNVVVVFLLFTTCRAKEHNANCESSVYTYNMSCKMNKNCSFICPNNCIQGKSNILWGTTVYTYDTPLCLAAIQDLRISSWNTSSKTVTVQRQPDARRYIGSVRQGIKSNNYGALKYSDGGSYFFVSPRITEEILDVTSLHKNYLFKPNELYAQECLTGTNAVSKRIEFNVFGRTDSNSRDFDQHIQYGKEGKNEIFIITWPKHLPGNDRIGAFSCQPEKSMLSTVVSLAMREDAHFLPKTYTVTASLGENVDIEFILQDLSLSKEIKIWKKDNETLTPSGIVRTIEDVEEGYTGMYSLEHRHHSRYRGVMRLIVRGCQHNFYGPSCEFQCPQCHNGGICHDITGDCICPPGFNGTFCENPCPSNAFGKDCTQKCETVGTSTWDSCKEILICLPDPFGCTCAPGYKGPKCNIRCSPGEYGAGCSQQRKCNCLGGSDCDIYTGNCLYGCRSGWHGTNCTTSYPVLKSGPFVELHTEDSFHILFREWTSENDIGSGIPDYYIIEYRNLLQSTNNWKEAGKVKAKESYRHNNISYKVDGLLPDTRYSLRVLVQDKDGSVQKEKLVSETIATTLCARPTDPPKNVMVSANVLNEVNVTWKLPDQSTWNCHNVSVKVSYNNSKGAFKEEKVSQGSNTVFFQSKPYTEWKIALRVETKDNTFSDWTETYTFRTPESAPSEVQDLNVAQLFPHQLKVTWKKPKEENGIIVGYNVRCRQIRWIHECFYNLYDYKKKIEFKTSVLSSR</sequence>
<keyword evidence="1" id="KW-1015">Disulfide bond</keyword>
<dbReference type="PROSITE" id="PS00022">
    <property type="entry name" value="EGF_1"/>
    <property type="match status" value="2"/>
</dbReference>
<dbReference type="InterPro" id="IPR052108">
    <property type="entry name" value="MEGF/SIB"/>
</dbReference>
<dbReference type="InterPro" id="IPR003961">
    <property type="entry name" value="FN3_dom"/>
</dbReference>
<keyword evidence="2" id="KW-0732">Signal</keyword>
<keyword evidence="6" id="KW-1185">Reference proteome</keyword>
<dbReference type="RefSeq" id="XP_013775551.1">
    <property type="nucleotide sequence ID" value="XM_013920097.2"/>
</dbReference>
<dbReference type="InterPro" id="IPR000742">
    <property type="entry name" value="EGF"/>
</dbReference>
<dbReference type="SMART" id="SM00181">
    <property type="entry name" value="EGF"/>
    <property type="match status" value="3"/>
</dbReference>
<feature type="domain" description="Fibronectin type-III" evidence="5">
    <location>
        <begin position="468"/>
        <end position="578"/>
    </location>
</feature>
<dbReference type="InterPro" id="IPR036116">
    <property type="entry name" value="FN3_sf"/>
</dbReference>
<organism evidence="6 7">
    <name type="scientific">Limulus polyphemus</name>
    <name type="common">Atlantic horseshoe crab</name>
    <dbReference type="NCBI Taxonomy" id="6850"/>
    <lineage>
        <taxon>Eukaryota</taxon>
        <taxon>Metazoa</taxon>
        <taxon>Ecdysozoa</taxon>
        <taxon>Arthropoda</taxon>
        <taxon>Chelicerata</taxon>
        <taxon>Merostomata</taxon>
        <taxon>Xiphosura</taxon>
        <taxon>Limulidae</taxon>
        <taxon>Limulus</taxon>
    </lineage>
</organism>
<gene>
    <name evidence="7" type="primary">LOC106460404</name>
</gene>
<comment type="caution">
    <text evidence="1">Lacks conserved residue(s) required for the propagation of feature annotation.</text>
</comment>
<dbReference type="Proteomes" id="UP000694941">
    <property type="component" value="Unplaced"/>
</dbReference>
<dbReference type="Gene3D" id="2.170.300.10">
    <property type="entry name" value="Tie2 ligand-binding domain superfamily"/>
    <property type="match status" value="1"/>
</dbReference>
<dbReference type="InterPro" id="IPR036609">
    <property type="entry name" value="LCCL_sf"/>
</dbReference>
<dbReference type="InterPro" id="IPR013783">
    <property type="entry name" value="Ig-like_fold"/>
</dbReference>
<protein>
    <submittedName>
        <fullName evidence="7">Uncharacterized protein LOC106460404 isoform X1</fullName>
    </submittedName>
</protein>
<dbReference type="PANTHER" id="PTHR24035:SF109">
    <property type="entry name" value="PROTEIN DRAPER"/>
    <property type="match status" value="1"/>
</dbReference>
<dbReference type="SUPFAM" id="SSF69848">
    <property type="entry name" value="LCCL domain"/>
    <property type="match status" value="1"/>
</dbReference>
<feature type="signal peptide" evidence="2">
    <location>
        <begin position="1"/>
        <end position="20"/>
    </location>
</feature>
<dbReference type="PROSITE" id="PS50820">
    <property type="entry name" value="LCCL"/>
    <property type="match status" value="1"/>
</dbReference>
<dbReference type="PROSITE" id="PS50853">
    <property type="entry name" value="FN3"/>
    <property type="match status" value="3"/>
</dbReference>
<dbReference type="SUPFAM" id="SSF49265">
    <property type="entry name" value="Fibronectin type III"/>
    <property type="match status" value="2"/>
</dbReference>
<feature type="domain" description="LCCL" evidence="4">
    <location>
        <begin position="38"/>
        <end position="113"/>
    </location>
</feature>
<feature type="disulfide bond" evidence="1">
    <location>
        <begin position="353"/>
        <end position="362"/>
    </location>
</feature>
<evidence type="ECO:0000256" key="1">
    <source>
        <dbReference type="PROSITE-ProRule" id="PRU00076"/>
    </source>
</evidence>
<feature type="chain" id="PRO_5047517018" evidence="2">
    <location>
        <begin position="21"/>
        <end position="743"/>
    </location>
</feature>
<evidence type="ECO:0000259" key="3">
    <source>
        <dbReference type="PROSITE" id="PS50026"/>
    </source>
</evidence>
<dbReference type="Gene3D" id="2.60.40.10">
    <property type="entry name" value="Immunoglobulins"/>
    <property type="match status" value="4"/>
</dbReference>
<accession>A0ABM1B624</accession>
<evidence type="ECO:0000313" key="7">
    <source>
        <dbReference type="RefSeq" id="XP_013775551.1"/>
    </source>
</evidence>
<dbReference type="CDD" id="cd00063">
    <property type="entry name" value="FN3"/>
    <property type="match status" value="3"/>
</dbReference>
<dbReference type="CDD" id="cd00054">
    <property type="entry name" value="EGF_CA"/>
    <property type="match status" value="1"/>
</dbReference>
<dbReference type="PANTHER" id="PTHR24035">
    <property type="entry name" value="MULTIPLE EPIDERMAL GROWTH FACTOR-LIKE DOMAINS PROTEIN"/>
    <property type="match status" value="1"/>
</dbReference>
<keyword evidence="1" id="KW-0245">EGF-like domain</keyword>
<evidence type="ECO:0000259" key="4">
    <source>
        <dbReference type="PROSITE" id="PS50820"/>
    </source>
</evidence>
<dbReference type="InterPro" id="IPR004043">
    <property type="entry name" value="LCCL"/>
</dbReference>